<feature type="transmembrane region" description="Helical" evidence="1">
    <location>
        <begin position="102"/>
        <end position="119"/>
    </location>
</feature>
<accession>A0A1A9ZMR1</accession>
<keyword evidence="3" id="KW-1185">Reference proteome</keyword>
<evidence type="ECO:0008006" key="4">
    <source>
        <dbReference type="Google" id="ProtNLM"/>
    </source>
</evidence>
<dbReference type="AlphaFoldDB" id="A0A1A9ZMR1"/>
<protein>
    <recommendedName>
        <fullName evidence="4">Mos1 transposase HTH domain-containing protein</fullName>
    </recommendedName>
</protein>
<sequence length="127" mass="14963">MLYHLLKETQSFLDLNGLRWRKWFALFKSRGTSLEDKPGRGRPSDFDDQALFAAVEVDESLTNRMLADNFHTDLSATVRRLKKLEELLKLIVTTFRIKRFKYLYFMFCIINSLQGRLIIMPQPIICS</sequence>
<proteinExistence type="predicted"/>
<dbReference type="STRING" id="7398.A0A1A9ZMR1"/>
<name>A0A1A9ZMR1_GLOPL</name>
<evidence type="ECO:0000256" key="1">
    <source>
        <dbReference type="SAM" id="Phobius"/>
    </source>
</evidence>
<reference evidence="2" key="2">
    <citation type="submission" date="2020-05" db="UniProtKB">
        <authorList>
            <consortium name="EnsemblMetazoa"/>
        </authorList>
    </citation>
    <scope>IDENTIFICATION</scope>
    <source>
        <strain evidence="2">IAEA</strain>
    </source>
</reference>
<dbReference type="EnsemblMetazoa" id="GPAI019482-RA">
    <property type="protein sequence ID" value="GPAI019482-PA"/>
    <property type="gene ID" value="GPAI019482"/>
</dbReference>
<dbReference type="VEuPathDB" id="VectorBase:GPAI019482"/>
<keyword evidence="1" id="KW-0812">Transmembrane</keyword>
<reference evidence="3" key="1">
    <citation type="submission" date="2014-03" db="EMBL/GenBank/DDBJ databases">
        <authorList>
            <person name="Aksoy S."/>
            <person name="Warren W."/>
            <person name="Wilson R.K."/>
        </authorList>
    </citation>
    <scope>NUCLEOTIDE SEQUENCE [LARGE SCALE GENOMIC DNA]</scope>
    <source>
        <strain evidence="3">IAEA</strain>
    </source>
</reference>
<keyword evidence="1" id="KW-1133">Transmembrane helix</keyword>
<keyword evidence="1" id="KW-0472">Membrane</keyword>
<evidence type="ECO:0000313" key="2">
    <source>
        <dbReference type="EnsemblMetazoa" id="GPAI019482-PA"/>
    </source>
</evidence>
<organism evidence="2 3">
    <name type="scientific">Glossina pallidipes</name>
    <name type="common">Tsetse fly</name>
    <dbReference type="NCBI Taxonomy" id="7398"/>
    <lineage>
        <taxon>Eukaryota</taxon>
        <taxon>Metazoa</taxon>
        <taxon>Ecdysozoa</taxon>
        <taxon>Arthropoda</taxon>
        <taxon>Hexapoda</taxon>
        <taxon>Insecta</taxon>
        <taxon>Pterygota</taxon>
        <taxon>Neoptera</taxon>
        <taxon>Endopterygota</taxon>
        <taxon>Diptera</taxon>
        <taxon>Brachycera</taxon>
        <taxon>Muscomorpha</taxon>
        <taxon>Hippoboscoidea</taxon>
        <taxon>Glossinidae</taxon>
        <taxon>Glossina</taxon>
    </lineage>
</organism>
<dbReference type="Proteomes" id="UP000092445">
    <property type="component" value="Unassembled WGS sequence"/>
</dbReference>
<evidence type="ECO:0000313" key="3">
    <source>
        <dbReference type="Proteomes" id="UP000092445"/>
    </source>
</evidence>